<protein>
    <submittedName>
        <fullName evidence="1">DUF5996 family protein</fullName>
    </submittedName>
</protein>
<name>A0A9J7BUU9_9BACT</name>
<accession>A0A9J7BUU9</accession>
<proteinExistence type="predicted"/>
<keyword evidence="2" id="KW-1185">Reference proteome</keyword>
<sequence>MTSPDSRQASLSTVEVWPELPWAAWGETCTTLQMWMQIVGKIRMTLMPPINHTWHVTLYPSIHGVTTGPMPYARGTMLEIDFDFVEHVLSARRSDGTKTFAVDLEPMSVAAFYRELMEGLDWLGTPMRIWPHAMEVPEPVRLDQDEAHRSYDAEYANRFWRVLLETTRVMTEFRARFRGKVSLVHLFWGAMDLACTRFSGRTAPEHASMPGLPDRVVRDAYSHEVSSAGFWPGGPGMDAMFYSYAYPEPAGYREYKIAPAAASFSEGFGEFVLPYEAVRRAADPDAALMQFLQSTYEAAAVCAKWDRSALEISG</sequence>
<organism evidence="1 2">
    <name type="scientific">Occallatibacter riparius</name>
    <dbReference type="NCBI Taxonomy" id="1002689"/>
    <lineage>
        <taxon>Bacteria</taxon>
        <taxon>Pseudomonadati</taxon>
        <taxon>Acidobacteriota</taxon>
        <taxon>Terriglobia</taxon>
        <taxon>Terriglobales</taxon>
        <taxon>Acidobacteriaceae</taxon>
        <taxon>Occallatibacter</taxon>
    </lineage>
</organism>
<dbReference type="RefSeq" id="WP_260796079.1">
    <property type="nucleotide sequence ID" value="NZ_CP093313.1"/>
</dbReference>
<reference evidence="1" key="1">
    <citation type="submission" date="2021-04" db="EMBL/GenBank/DDBJ databases">
        <title>Phylogenetic analysis of Acidobacteriaceae.</title>
        <authorList>
            <person name="Qiu L."/>
            <person name="Zhang Q."/>
        </authorList>
    </citation>
    <scope>NUCLEOTIDE SEQUENCE</scope>
    <source>
        <strain evidence="1">DSM 25168</strain>
    </source>
</reference>
<dbReference type="AlphaFoldDB" id="A0A9J7BUU9"/>
<evidence type="ECO:0000313" key="2">
    <source>
        <dbReference type="Proteomes" id="UP001059380"/>
    </source>
</evidence>
<dbReference type="EMBL" id="CP093313">
    <property type="protein sequence ID" value="UWZ86439.1"/>
    <property type="molecule type" value="Genomic_DNA"/>
</dbReference>
<dbReference type="Proteomes" id="UP001059380">
    <property type="component" value="Chromosome"/>
</dbReference>
<dbReference type="KEGG" id="orp:MOP44_10950"/>
<dbReference type="InterPro" id="IPR046038">
    <property type="entry name" value="DUF5996"/>
</dbReference>
<dbReference type="Pfam" id="PF19459">
    <property type="entry name" value="DUF5996"/>
    <property type="match status" value="1"/>
</dbReference>
<evidence type="ECO:0000313" key="1">
    <source>
        <dbReference type="EMBL" id="UWZ86439.1"/>
    </source>
</evidence>
<gene>
    <name evidence="1" type="ORF">MOP44_10950</name>
</gene>